<feature type="transmembrane region" description="Helical" evidence="2">
    <location>
        <begin position="266"/>
        <end position="286"/>
    </location>
</feature>
<dbReference type="AlphaFoldDB" id="A0AAD5YXB7"/>
<feature type="region of interest" description="Disordered" evidence="1">
    <location>
        <begin position="595"/>
        <end position="653"/>
    </location>
</feature>
<feature type="region of interest" description="Disordered" evidence="1">
    <location>
        <begin position="678"/>
        <end position="718"/>
    </location>
</feature>
<keyword evidence="2" id="KW-0812">Transmembrane</keyword>
<accession>A0AAD5YXB7</accession>
<comment type="caution">
    <text evidence="3">The sequence shown here is derived from an EMBL/GenBank/DDBJ whole genome shotgun (WGS) entry which is preliminary data.</text>
</comment>
<feature type="transmembrane region" description="Helical" evidence="2">
    <location>
        <begin position="352"/>
        <end position="370"/>
    </location>
</feature>
<feature type="region of interest" description="Disordered" evidence="1">
    <location>
        <begin position="1"/>
        <end position="28"/>
    </location>
</feature>
<organism evidence="3 4">
    <name type="scientific">Leucocoprinus birnbaumii</name>
    <dbReference type="NCBI Taxonomy" id="56174"/>
    <lineage>
        <taxon>Eukaryota</taxon>
        <taxon>Fungi</taxon>
        <taxon>Dikarya</taxon>
        <taxon>Basidiomycota</taxon>
        <taxon>Agaricomycotina</taxon>
        <taxon>Agaricomycetes</taxon>
        <taxon>Agaricomycetidae</taxon>
        <taxon>Agaricales</taxon>
        <taxon>Agaricineae</taxon>
        <taxon>Agaricaceae</taxon>
        <taxon>Leucocoprinus</taxon>
    </lineage>
</organism>
<keyword evidence="2" id="KW-0472">Membrane</keyword>
<protein>
    <submittedName>
        <fullName evidence="3">Uncharacterized protein</fullName>
    </submittedName>
</protein>
<name>A0AAD5YXB7_9AGAR</name>
<gene>
    <name evidence="3" type="ORF">NP233_g4708</name>
</gene>
<feature type="compositionally biased region" description="Basic and acidic residues" evidence="1">
    <location>
        <begin position="626"/>
        <end position="647"/>
    </location>
</feature>
<feature type="region of interest" description="Disordered" evidence="1">
    <location>
        <begin position="525"/>
        <end position="578"/>
    </location>
</feature>
<evidence type="ECO:0000313" key="4">
    <source>
        <dbReference type="Proteomes" id="UP001213000"/>
    </source>
</evidence>
<feature type="compositionally biased region" description="Polar residues" evidence="1">
    <location>
        <begin position="695"/>
        <end position="712"/>
    </location>
</feature>
<keyword evidence="2" id="KW-1133">Transmembrane helix</keyword>
<feature type="transmembrane region" description="Helical" evidence="2">
    <location>
        <begin position="430"/>
        <end position="458"/>
    </location>
</feature>
<evidence type="ECO:0000256" key="2">
    <source>
        <dbReference type="SAM" id="Phobius"/>
    </source>
</evidence>
<dbReference type="Proteomes" id="UP001213000">
    <property type="component" value="Unassembled WGS sequence"/>
</dbReference>
<keyword evidence="4" id="KW-1185">Reference proteome</keyword>
<reference evidence="3" key="1">
    <citation type="submission" date="2022-07" db="EMBL/GenBank/DDBJ databases">
        <title>Genome Sequence of Leucocoprinus birnbaumii.</title>
        <authorList>
            <person name="Buettner E."/>
        </authorList>
    </citation>
    <scope>NUCLEOTIDE SEQUENCE</scope>
    <source>
        <strain evidence="3">VT141</strain>
    </source>
</reference>
<evidence type="ECO:0000313" key="3">
    <source>
        <dbReference type="EMBL" id="KAJ3569976.1"/>
    </source>
</evidence>
<dbReference type="EMBL" id="JANIEX010000260">
    <property type="protein sequence ID" value="KAJ3569976.1"/>
    <property type="molecule type" value="Genomic_DNA"/>
</dbReference>
<proteinExistence type="predicted"/>
<feature type="transmembrane region" description="Helical" evidence="2">
    <location>
        <begin position="478"/>
        <end position="502"/>
    </location>
</feature>
<feature type="transmembrane region" description="Helical" evidence="2">
    <location>
        <begin position="382"/>
        <end position="402"/>
    </location>
</feature>
<sequence length="748" mass="84514">MQSSRDDIELGVPVGNATQAPSIPPRQHTFSSGFSLRDEFDRGSIEVIDPYNPSISLQVQNRRRPTVNSVDELGPSLLPYDFDITRPMRSTFEYGLRPRPTFQRPTTQGRLSKEGMLDLGFDPAFRGQMEQIPSALHHEELPLPHQQSAEPAGVAGAFLNMESTSLRVSHRTSEPGTTDLRRGSISSRSVLSEYVRRSPFNVAKSLQPTENLRRMTTVAPNGTSIDSFIQPPPLAADLERGQQSLSSSMTSTPIVGAQSKDLPLRLYIATFLTIIIPQQIYLHLLLRLPYMYHSRVTQILLDANLTLEQMKELTLWDSADGQLEPTNFPRAYSRLKKNWESFIDNVLKEWKTLNIIAGLLLSGVVTIFQIDGASSDPITRYMAFWSLISALLSLMYGCFFIVRFSNMRRVYKATEWAIEAQKKQTMFWNVWVMLSMPAIWLVWSMIAYIVCIMSFMWRVRPEDPNAVILPQIGSKIDAAFRIFICCVLSVGFIYAILIINTLRHYGSKMDRMWSRRIKGYRRQQQATFVSPAEPPKTPTTRSPPINFAPIIPPTPPQGFSEPRLSSSPPAARTPPYSYTPPFPSPLAKAFELPRTPLDSNEIRSPYYAVTRTPRSPHRQFTIFSDSRQRLSPDPHRDSSPDSRRSIESRNTLPMQNDALGLFIPEELDASPLQRCSEEAELDANRAQPQEEVGDTRSQSPVSLSDATSSTLIQERRGRDGSWMVENHDNEYVRGTILSANLDDQNGRG</sequence>
<evidence type="ECO:0000256" key="1">
    <source>
        <dbReference type="SAM" id="MobiDB-lite"/>
    </source>
</evidence>